<reference evidence="1 2" key="1">
    <citation type="journal article" date="2013" name="Genome Announc.">
        <title>Draft Genome of the Nitrogen-Fixing Bacterium Pseudomonas stutzeri Strain KOS6 Isolated from Industrial Hydrocarbon Sludge.</title>
        <authorList>
            <person name="Grigoryeva T.V."/>
            <person name="Laikov A.V."/>
            <person name="Naumova R.P."/>
            <person name="Manolov A.I."/>
            <person name="Larin A.K."/>
            <person name="Karpova I.Y."/>
            <person name="Semashko T.A."/>
            <person name="Alexeev D.G."/>
            <person name="Kostryukova E.S."/>
            <person name="Muller R."/>
            <person name="Govorun V.M."/>
        </authorList>
    </citation>
    <scope>NUCLEOTIDE SEQUENCE [LARGE SCALE GENOMIC DNA]</scope>
    <source>
        <strain evidence="1 2">KOS6</strain>
    </source>
</reference>
<comment type="caution">
    <text evidence="1">The sequence shown here is derived from an EMBL/GenBank/DDBJ whole genome shotgun (WGS) entry which is preliminary data.</text>
</comment>
<dbReference type="HOGENOM" id="CLU_2303588_0_0_6"/>
<gene>
    <name evidence="1" type="ORF">B597_022135</name>
</gene>
<organism evidence="1 2">
    <name type="scientific">Stutzerimonas stutzeri KOS6</name>
    <dbReference type="NCBI Taxonomy" id="1218352"/>
    <lineage>
        <taxon>Bacteria</taxon>
        <taxon>Pseudomonadati</taxon>
        <taxon>Pseudomonadota</taxon>
        <taxon>Gammaproteobacteria</taxon>
        <taxon>Pseudomonadales</taxon>
        <taxon>Pseudomonadaceae</taxon>
        <taxon>Stutzerimonas</taxon>
    </lineage>
</organism>
<dbReference type="Proteomes" id="UP000026923">
    <property type="component" value="Unassembled WGS sequence"/>
</dbReference>
<sequence length="100" mass="11484">MVALEKAIDWAYEEEERLFLDDVKINSQTVGIDLWGQEILLNKFPQSAIASIYFGLRADESLKNEALSIAKQKNLKIDFFQAKKKVNEFAIEFCQINKGI</sequence>
<evidence type="ECO:0000313" key="2">
    <source>
        <dbReference type="Proteomes" id="UP000026923"/>
    </source>
</evidence>
<dbReference type="EMBL" id="AMCZ02000056">
    <property type="protein sequence ID" value="EWC39062.1"/>
    <property type="molecule type" value="Genomic_DNA"/>
</dbReference>
<name>A0A061JJ73_STUST</name>
<accession>A0A061JJ73</accession>
<protein>
    <submittedName>
        <fullName evidence="1">Uncharacterized protein</fullName>
    </submittedName>
</protein>
<dbReference type="AlphaFoldDB" id="A0A061JJ73"/>
<proteinExistence type="predicted"/>
<evidence type="ECO:0000313" key="1">
    <source>
        <dbReference type="EMBL" id="EWC39062.1"/>
    </source>
</evidence>